<name>A0A0P0V3C2_ORYSJ</name>
<accession>A0A0P0V3C2</accession>
<feature type="compositionally biased region" description="Basic and acidic residues" evidence="1">
    <location>
        <begin position="83"/>
        <end position="92"/>
    </location>
</feature>
<sequence length="99" mass="11177">MEHLNRPRSSATILILNYKNQDFLVAIGSPKYLVRSVLRMISFIKTKLNNMLKSRQVDTPTQTMISSNQDPTNDEDSVSTQEEAARQARKVEAPVAQEA</sequence>
<feature type="region of interest" description="Disordered" evidence="1">
    <location>
        <begin position="53"/>
        <end position="99"/>
    </location>
</feature>
<keyword evidence="3" id="KW-1185">Reference proteome</keyword>
<dbReference type="PaxDb" id="39947-A0A0P0V3C2"/>
<evidence type="ECO:0000313" key="2">
    <source>
        <dbReference type="EMBL" id="BAS72444.1"/>
    </source>
</evidence>
<reference evidence="2 3" key="2">
    <citation type="journal article" date="2013" name="Plant Cell Physiol.">
        <title>Rice Annotation Project Database (RAP-DB): an integrative and interactive database for rice genomics.</title>
        <authorList>
            <person name="Sakai H."/>
            <person name="Lee S.S."/>
            <person name="Tanaka T."/>
            <person name="Numa H."/>
            <person name="Kim J."/>
            <person name="Kawahara Y."/>
            <person name="Wakimoto H."/>
            <person name="Yang C.C."/>
            <person name="Iwamoto M."/>
            <person name="Abe T."/>
            <person name="Yamada Y."/>
            <person name="Muto A."/>
            <person name="Inokuchi H."/>
            <person name="Ikemura T."/>
            <person name="Matsumoto T."/>
            <person name="Sasaki T."/>
            <person name="Itoh T."/>
        </authorList>
    </citation>
    <scope>NUCLEOTIDE SEQUENCE [LARGE SCALE GENOMIC DNA]</scope>
    <source>
        <strain evidence="3">cv. Nipponbare</strain>
    </source>
</reference>
<organism evidence="2 3">
    <name type="scientific">Oryza sativa subsp. japonica</name>
    <name type="common">Rice</name>
    <dbReference type="NCBI Taxonomy" id="39947"/>
    <lineage>
        <taxon>Eukaryota</taxon>
        <taxon>Viridiplantae</taxon>
        <taxon>Streptophyta</taxon>
        <taxon>Embryophyta</taxon>
        <taxon>Tracheophyta</taxon>
        <taxon>Spermatophyta</taxon>
        <taxon>Magnoliopsida</taxon>
        <taxon>Liliopsida</taxon>
        <taxon>Poales</taxon>
        <taxon>Poaceae</taxon>
        <taxon>BOP clade</taxon>
        <taxon>Oryzoideae</taxon>
        <taxon>Oryzeae</taxon>
        <taxon>Oryzinae</taxon>
        <taxon>Oryza</taxon>
        <taxon>Oryza sativa</taxon>
    </lineage>
</organism>
<feature type="compositionally biased region" description="Polar residues" evidence="1">
    <location>
        <begin position="53"/>
        <end position="71"/>
    </location>
</feature>
<dbReference type="InParanoid" id="A0A0P0V3C2"/>
<evidence type="ECO:0000256" key="1">
    <source>
        <dbReference type="SAM" id="MobiDB-lite"/>
    </source>
</evidence>
<dbReference type="Proteomes" id="UP000059680">
    <property type="component" value="Chromosome 1"/>
</dbReference>
<dbReference type="AlphaFoldDB" id="A0A0P0V3C2"/>
<gene>
    <name evidence="2" type="ordered locus">Os01g0520020</name>
    <name evidence="2" type="ORF">OSNPB_010520020</name>
</gene>
<protein>
    <submittedName>
        <fullName evidence="2">Os01g0520020 protein</fullName>
    </submittedName>
</protein>
<reference evidence="2 3" key="3">
    <citation type="journal article" date="2013" name="Rice">
        <title>Improvement of the Oryza sativa Nipponbare reference genome using next generation sequence and optical map data.</title>
        <authorList>
            <person name="Kawahara Y."/>
            <person name="de la Bastide M."/>
            <person name="Hamilton J.P."/>
            <person name="Kanamori H."/>
            <person name="McCombie W.R."/>
            <person name="Ouyang S."/>
            <person name="Schwartz D.C."/>
            <person name="Tanaka T."/>
            <person name="Wu J."/>
            <person name="Zhou S."/>
            <person name="Childs K.L."/>
            <person name="Davidson R.M."/>
            <person name="Lin H."/>
            <person name="Quesada-Ocampo L."/>
            <person name="Vaillancourt B."/>
            <person name="Sakai H."/>
            <person name="Lee S.S."/>
            <person name="Kim J."/>
            <person name="Numa H."/>
            <person name="Itoh T."/>
            <person name="Buell C.R."/>
            <person name="Matsumoto T."/>
        </authorList>
    </citation>
    <scope>NUCLEOTIDE SEQUENCE [LARGE SCALE GENOMIC DNA]</scope>
    <source>
        <strain evidence="3">cv. Nipponbare</strain>
    </source>
</reference>
<evidence type="ECO:0000313" key="3">
    <source>
        <dbReference type="Proteomes" id="UP000059680"/>
    </source>
</evidence>
<reference evidence="3" key="1">
    <citation type="journal article" date="2005" name="Nature">
        <title>The map-based sequence of the rice genome.</title>
        <authorList>
            <consortium name="International rice genome sequencing project (IRGSP)"/>
            <person name="Matsumoto T."/>
            <person name="Wu J."/>
            <person name="Kanamori H."/>
            <person name="Katayose Y."/>
            <person name="Fujisawa M."/>
            <person name="Namiki N."/>
            <person name="Mizuno H."/>
            <person name="Yamamoto K."/>
            <person name="Antonio B.A."/>
            <person name="Baba T."/>
            <person name="Sakata K."/>
            <person name="Nagamura Y."/>
            <person name="Aoki H."/>
            <person name="Arikawa K."/>
            <person name="Arita K."/>
            <person name="Bito T."/>
            <person name="Chiden Y."/>
            <person name="Fujitsuka N."/>
            <person name="Fukunaka R."/>
            <person name="Hamada M."/>
            <person name="Harada C."/>
            <person name="Hayashi A."/>
            <person name="Hijishita S."/>
            <person name="Honda M."/>
            <person name="Hosokawa S."/>
            <person name="Ichikawa Y."/>
            <person name="Idonuma A."/>
            <person name="Iijima M."/>
            <person name="Ikeda M."/>
            <person name="Ikeno M."/>
            <person name="Ito K."/>
            <person name="Ito S."/>
            <person name="Ito T."/>
            <person name="Ito Y."/>
            <person name="Ito Y."/>
            <person name="Iwabuchi A."/>
            <person name="Kamiya K."/>
            <person name="Karasawa W."/>
            <person name="Kurita K."/>
            <person name="Katagiri S."/>
            <person name="Kikuta A."/>
            <person name="Kobayashi H."/>
            <person name="Kobayashi N."/>
            <person name="Machita K."/>
            <person name="Maehara T."/>
            <person name="Masukawa M."/>
            <person name="Mizubayashi T."/>
            <person name="Mukai Y."/>
            <person name="Nagasaki H."/>
            <person name="Nagata Y."/>
            <person name="Naito S."/>
            <person name="Nakashima M."/>
            <person name="Nakama Y."/>
            <person name="Nakamichi Y."/>
            <person name="Nakamura M."/>
            <person name="Meguro A."/>
            <person name="Negishi M."/>
            <person name="Ohta I."/>
            <person name="Ohta T."/>
            <person name="Okamoto M."/>
            <person name="Ono N."/>
            <person name="Saji S."/>
            <person name="Sakaguchi M."/>
            <person name="Sakai K."/>
            <person name="Shibata M."/>
            <person name="Shimokawa T."/>
            <person name="Song J."/>
            <person name="Takazaki Y."/>
            <person name="Terasawa K."/>
            <person name="Tsugane M."/>
            <person name="Tsuji K."/>
            <person name="Ueda S."/>
            <person name="Waki K."/>
            <person name="Yamagata H."/>
            <person name="Yamamoto M."/>
            <person name="Yamamoto S."/>
            <person name="Yamane H."/>
            <person name="Yoshiki S."/>
            <person name="Yoshihara R."/>
            <person name="Yukawa K."/>
            <person name="Zhong H."/>
            <person name="Yano M."/>
            <person name="Yuan Q."/>
            <person name="Ouyang S."/>
            <person name="Liu J."/>
            <person name="Jones K.M."/>
            <person name="Gansberger K."/>
            <person name="Moffat K."/>
            <person name="Hill J."/>
            <person name="Bera J."/>
            <person name="Fadrosh D."/>
            <person name="Jin S."/>
            <person name="Johri S."/>
            <person name="Kim M."/>
            <person name="Overton L."/>
            <person name="Reardon M."/>
            <person name="Tsitrin T."/>
            <person name="Vuong H."/>
            <person name="Weaver B."/>
            <person name="Ciecko A."/>
            <person name="Tallon L."/>
            <person name="Jackson J."/>
            <person name="Pai G."/>
            <person name="Aken S.V."/>
            <person name="Utterback T."/>
            <person name="Reidmuller S."/>
            <person name="Feldblyum T."/>
            <person name="Hsiao J."/>
            <person name="Zismann V."/>
            <person name="Iobst S."/>
            <person name="de Vazeille A.R."/>
            <person name="Buell C.R."/>
            <person name="Ying K."/>
            <person name="Li Y."/>
            <person name="Lu T."/>
            <person name="Huang Y."/>
            <person name="Zhao Q."/>
            <person name="Feng Q."/>
            <person name="Zhang L."/>
            <person name="Zhu J."/>
            <person name="Weng Q."/>
            <person name="Mu J."/>
            <person name="Lu Y."/>
            <person name="Fan D."/>
            <person name="Liu Y."/>
            <person name="Guan J."/>
            <person name="Zhang Y."/>
            <person name="Yu S."/>
            <person name="Liu X."/>
            <person name="Zhang Y."/>
            <person name="Hong G."/>
            <person name="Han B."/>
            <person name="Choisne N."/>
            <person name="Demange N."/>
            <person name="Orjeda G."/>
            <person name="Samain S."/>
            <person name="Cattolico L."/>
            <person name="Pelletier E."/>
            <person name="Couloux A."/>
            <person name="Segurens B."/>
            <person name="Wincker P."/>
            <person name="D'Hont A."/>
            <person name="Scarpelli C."/>
            <person name="Weissenbach J."/>
            <person name="Salanoubat M."/>
            <person name="Quetier F."/>
            <person name="Yu Y."/>
            <person name="Kim H.R."/>
            <person name="Rambo T."/>
            <person name="Currie J."/>
            <person name="Collura K."/>
            <person name="Luo M."/>
            <person name="Yang T."/>
            <person name="Ammiraju J.S.S."/>
            <person name="Engler F."/>
            <person name="Soderlund C."/>
            <person name="Wing R.A."/>
            <person name="Palmer L.E."/>
            <person name="de la Bastide M."/>
            <person name="Spiegel L."/>
            <person name="Nascimento L."/>
            <person name="Zutavern T."/>
            <person name="O'Shaughnessy A."/>
            <person name="Dike S."/>
            <person name="Dedhia N."/>
            <person name="Preston R."/>
            <person name="Balija V."/>
            <person name="McCombie W.R."/>
            <person name="Chow T."/>
            <person name="Chen H."/>
            <person name="Chung M."/>
            <person name="Chen C."/>
            <person name="Shaw J."/>
            <person name="Wu H."/>
            <person name="Hsiao K."/>
            <person name="Chao Y."/>
            <person name="Chu M."/>
            <person name="Cheng C."/>
            <person name="Hour A."/>
            <person name="Lee P."/>
            <person name="Lin S."/>
            <person name="Lin Y."/>
            <person name="Liou J."/>
            <person name="Liu S."/>
            <person name="Hsing Y."/>
            <person name="Raghuvanshi S."/>
            <person name="Mohanty A."/>
            <person name="Bharti A.K."/>
            <person name="Gaur A."/>
            <person name="Gupta V."/>
            <person name="Kumar D."/>
            <person name="Ravi V."/>
            <person name="Vij S."/>
            <person name="Kapur A."/>
            <person name="Khurana P."/>
            <person name="Khurana P."/>
            <person name="Khurana J.P."/>
            <person name="Tyagi A.K."/>
            <person name="Gaikwad K."/>
            <person name="Singh A."/>
            <person name="Dalal V."/>
            <person name="Srivastava S."/>
            <person name="Dixit A."/>
            <person name="Pal A.K."/>
            <person name="Ghazi I.A."/>
            <person name="Yadav M."/>
            <person name="Pandit A."/>
            <person name="Bhargava A."/>
            <person name="Sureshbabu K."/>
            <person name="Batra K."/>
            <person name="Sharma T.R."/>
            <person name="Mohapatra T."/>
            <person name="Singh N.K."/>
            <person name="Messing J."/>
            <person name="Nelson A.B."/>
            <person name="Fuks G."/>
            <person name="Kavchok S."/>
            <person name="Keizer G."/>
            <person name="Linton E."/>
            <person name="Llaca V."/>
            <person name="Song R."/>
            <person name="Tanyolac B."/>
            <person name="Young S."/>
            <person name="Ho-Il K."/>
            <person name="Hahn J.H."/>
            <person name="Sangsakoo G."/>
            <person name="Vanavichit A."/>
            <person name="de Mattos Luiz.A.T."/>
            <person name="Zimmer P.D."/>
            <person name="Malone G."/>
            <person name="Dellagostin O."/>
            <person name="de Oliveira A.C."/>
            <person name="Bevan M."/>
            <person name="Bancroft I."/>
            <person name="Minx P."/>
            <person name="Cordum H."/>
            <person name="Wilson R."/>
            <person name="Cheng Z."/>
            <person name="Jin W."/>
            <person name="Jiang J."/>
            <person name="Leong S.A."/>
            <person name="Iwama H."/>
            <person name="Gojobori T."/>
            <person name="Itoh T."/>
            <person name="Niimura Y."/>
            <person name="Fujii Y."/>
            <person name="Habara T."/>
            <person name="Sakai H."/>
            <person name="Sato Y."/>
            <person name="Wilson G."/>
            <person name="Kumar K."/>
            <person name="McCouch S."/>
            <person name="Juretic N."/>
            <person name="Hoen D."/>
            <person name="Wright S."/>
            <person name="Bruskiewich R."/>
            <person name="Bureau T."/>
            <person name="Miyao A."/>
            <person name="Hirochika H."/>
            <person name="Nishikawa T."/>
            <person name="Kadowaki K."/>
            <person name="Sugiura M."/>
            <person name="Burr B."/>
            <person name="Sasaki T."/>
        </authorList>
    </citation>
    <scope>NUCLEOTIDE SEQUENCE [LARGE SCALE GENOMIC DNA]</scope>
    <source>
        <strain evidence="3">cv. Nipponbare</strain>
    </source>
</reference>
<proteinExistence type="predicted"/>
<dbReference type="EMBL" id="AP014957">
    <property type="protein sequence ID" value="BAS72444.1"/>
    <property type="molecule type" value="Genomic_DNA"/>
</dbReference>